<reference evidence="2 3" key="1">
    <citation type="submission" date="2021-06" db="EMBL/GenBank/DDBJ databases">
        <authorList>
            <person name="Kallberg Y."/>
            <person name="Tangrot J."/>
            <person name="Rosling A."/>
        </authorList>
    </citation>
    <scope>NUCLEOTIDE SEQUENCE [LARGE SCALE GENOMIC DNA]</scope>
    <source>
        <strain evidence="2 3">120-4 pot B 10/14</strain>
    </source>
</reference>
<proteinExistence type="predicted"/>
<keyword evidence="3" id="KW-1185">Reference proteome</keyword>
<protein>
    <submittedName>
        <fullName evidence="2">21466_t:CDS:1</fullName>
    </submittedName>
</protein>
<comment type="caution">
    <text evidence="2">The sequence shown here is derived from an EMBL/GenBank/DDBJ whole genome shotgun (WGS) entry which is preliminary data.</text>
</comment>
<sequence length="91" mass="10532">AHLSKAPESDATKSTENDETNITELDEFNKRIHYKAYQNRRIAPIKTRKKEELVSKTHYALEQKAKTPINPPKSTASRQRKLILVTTTQKR</sequence>
<dbReference type="EMBL" id="CAJVQB010106774">
    <property type="protein sequence ID" value="CAG8851573.1"/>
    <property type="molecule type" value="Genomic_DNA"/>
</dbReference>
<evidence type="ECO:0000313" key="3">
    <source>
        <dbReference type="Proteomes" id="UP000789901"/>
    </source>
</evidence>
<gene>
    <name evidence="2" type="ORF">GMARGA_LOCUS40810</name>
</gene>
<evidence type="ECO:0000256" key="1">
    <source>
        <dbReference type="SAM" id="MobiDB-lite"/>
    </source>
</evidence>
<feature type="region of interest" description="Disordered" evidence="1">
    <location>
        <begin position="1"/>
        <end position="22"/>
    </location>
</feature>
<accession>A0ABN7X9U4</accession>
<name>A0ABN7X9U4_GIGMA</name>
<evidence type="ECO:0000313" key="2">
    <source>
        <dbReference type="EMBL" id="CAG8851573.1"/>
    </source>
</evidence>
<organism evidence="2 3">
    <name type="scientific">Gigaspora margarita</name>
    <dbReference type="NCBI Taxonomy" id="4874"/>
    <lineage>
        <taxon>Eukaryota</taxon>
        <taxon>Fungi</taxon>
        <taxon>Fungi incertae sedis</taxon>
        <taxon>Mucoromycota</taxon>
        <taxon>Glomeromycotina</taxon>
        <taxon>Glomeromycetes</taxon>
        <taxon>Diversisporales</taxon>
        <taxon>Gigasporaceae</taxon>
        <taxon>Gigaspora</taxon>
    </lineage>
</organism>
<feature type="compositionally biased region" description="Basic and acidic residues" evidence="1">
    <location>
        <begin position="1"/>
        <end position="16"/>
    </location>
</feature>
<dbReference type="Proteomes" id="UP000789901">
    <property type="component" value="Unassembled WGS sequence"/>
</dbReference>
<feature type="non-terminal residue" evidence="2">
    <location>
        <position position="1"/>
    </location>
</feature>